<dbReference type="EC" id="2.1.1.80" evidence="2"/>
<dbReference type="InterPro" id="IPR022641">
    <property type="entry name" value="CheR_N"/>
</dbReference>
<evidence type="ECO:0000313" key="8">
    <source>
        <dbReference type="Proteomes" id="UP000031166"/>
    </source>
</evidence>
<dbReference type="GO" id="GO:0032259">
    <property type="term" value="P:methylation"/>
    <property type="evidence" value="ECO:0007669"/>
    <property type="project" value="UniProtKB-KW"/>
</dbReference>
<evidence type="ECO:0000256" key="5">
    <source>
        <dbReference type="ARBA" id="ARBA00022691"/>
    </source>
</evidence>
<protein>
    <recommendedName>
        <fullName evidence="2">protein-glutamate O-methyltransferase</fullName>
        <ecNumber evidence="2">2.1.1.80</ecNumber>
    </recommendedName>
</protein>
<dbReference type="SUPFAM" id="SSF53335">
    <property type="entry name" value="S-adenosyl-L-methionine-dependent methyltransferases"/>
    <property type="match status" value="1"/>
</dbReference>
<proteinExistence type="predicted"/>
<dbReference type="CDD" id="cd02440">
    <property type="entry name" value="AdoMet_MTases"/>
    <property type="match status" value="1"/>
</dbReference>
<keyword evidence="4" id="KW-0808">Transferase</keyword>
<dbReference type="Gene3D" id="3.40.50.150">
    <property type="entry name" value="Vaccinia Virus protein VP39"/>
    <property type="match status" value="1"/>
</dbReference>
<dbReference type="InterPro" id="IPR022642">
    <property type="entry name" value="CheR_C"/>
</dbReference>
<comment type="catalytic activity">
    <reaction evidence="1">
        <text>L-glutamyl-[protein] + S-adenosyl-L-methionine = [protein]-L-glutamate 5-O-methyl ester + S-adenosyl-L-homocysteine</text>
        <dbReference type="Rhea" id="RHEA:24452"/>
        <dbReference type="Rhea" id="RHEA-COMP:10208"/>
        <dbReference type="Rhea" id="RHEA-COMP:10311"/>
        <dbReference type="ChEBI" id="CHEBI:29973"/>
        <dbReference type="ChEBI" id="CHEBI:57856"/>
        <dbReference type="ChEBI" id="CHEBI:59789"/>
        <dbReference type="ChEBI" id="CHEBI:82795"/>
        <dbReference type="EC" id="2.1.1.80"/>
    </reaction>
</comment>
<keyword evidence="5" id="KW-0949">S-adenosyl-L-methionine</keyword>
<organism evidence="7 8">
    <name type="scientific">Brevundimonas nasdae</name>
    <dbReference type="NCBI Taxonomy" id="172043"/>
    <lineage>
        <taxon>Bacteria</taxon>
        <taxon>Pseudomonadati</taxon>
        <taxon>Pseudomonadota</taxon>
        <taxon>Alphaproteobacteria</taxon>
        <taxon>Caulobacterales</taxon>
        <taxon>Caulobacteraceae</taxon>
        <taxon>Brevundimonas</taxon>
    </lineage>
</organism>
<feature type="domain" description="CheR-type methyltransferase" evidence="6">
    <location>
        <begin position="1"/>
        <end position="268"/>
    </location>
</feature>
<dbReference type="Proteomes" id="UP000031166">
    <property type="component" value="Unassembled WGS sequence"/>
</dbReference>
<dbReference type="InterPro" id="IPR000780">
    <property type="entry name" value="CheR_MeTrfase"/>
</dbReference>
<dbReference type="GO" id="GO:0008983">
    <property type="term" value="F:protein-glutamate O-methyltransferase activity"/>
    <property type="evidence" value="ECO:0007669"/>
    <property type="project" value="UniProtKB-EC"/>
</dbReference>
<dbReference type="Gene3D" id="1.10.155.10">
    <property type="entry name" value="Chemotaxis receptor methyltransferase CheR, N-terminal domain"/>
    <property type="match status" value="1"/>
</dbReference>
<dbReference type="PANTHER" id="PTHR24422:SF10">
    <property type="entry name" value="CHEMOTAXIS PROTEIN METHYLTRANSFERASE 2"/>
    <property type="match status" value="1"/>
</dbReference>
<dbReference type="InterPro" id="IPR036804">
    <property type="entry name" value="CheR_N_sf"/>
</dbReference>
<dbReference type="SUPFAM" id="SSF47757">
    <property type="entry name" value="Chemotaxis receptor methyltransferase CheR, N-terminal domain"/>
    <property type="match status" value="1"/>
</dbReference>
<dbReference type="SMART" id="SM00138">
    <property type="entry name" value="MeTrc"/>
    <property type="match status" value="1"/>
</dbReference>
<dbReference type="Pfam" id="PF03705">
    <property type="entry name" value="CheR_N"/>
    <property type="match status" value="1"/>
</dbReference>
<accession>A0A0B4D2B6</accession>
<dbReference type="InterPro" id="IPR050903">
    <property type="entry name" value="Bact_Chemotaxis_MeTrfase"/>
</dbReference>
<dbReference type="RefSeq" id="WP_039245876.1">
    <property type="nucleotide sequence ID" value="NZ_JWSY01000011.1"/>
</dbReference>
<dbReference type="PRINTS" id="PR00996">
    <property type="entry name" value="CHERMTFRASE"/>
</dbReference>
<dbReference type="PANTHER" id="PTHR24422">
    <property type="entry name" value="CHEMOTAXIS PROTEIN METHYLTRANSFERASE"/>
    <property type="match status" value="1"/>
</dbReference>
<dbReference type="PROSITE" id="PS50123">
    <property type="entry name" value="CHER"/>
    <property type="match status" value="1"/>
</dbReference>
<dbReference type="STRING" id="172043.RM53_08365"/>
<name>A0A0B4D2B6_9CAUL</name>
<comment type="caution">
    <text evidence="7">The sequence shown here is derived from an EMBL/GenBank/DDBJ whole genome shotgun (WGS) entry which is preliminary data.</text>
</comment>
<evidence type="ECO:0000259" key="6">
    <source>
        <dbReference type="PROSITE" id="PS50123"/>
    </source>
</evidence>
<evidence type="ECO:0000256" key="4">
    <source>
        <dbReference type="ARBA" id="ARBA00022679"/>
    </source>
</evidence>
<sequence>MTAIETPLSAEELERICAYLYRRTGMIFGEKKRYYIERRVADRMVASGSRSAQHYLALLRASEAEGQALINSFTVNETYFYREEHQLRCLTGDLLPEVIRDKRPGDKIRIWSNPCSTGEEAYSIAIWLLENWTLVDAFNVEIVGSDIDTAAIAAARIADYGERALSKLPPAVVSSYFEPTRHRRRRLIADLQESVAFTPANLIDAPSMAAQGRFDVIFCRNVLIYFDDESRQVAARHLLDALGPGGFLCLGHTESMTRISDAFALRRFAEALVYQRAGGPARG</sequence>
<dbReference type="EMBL" id="JWSY01000011">
    <property type="protein sequence ID" value="KIC58415.1"/>
    <property type="molecule type" value="Genomic_DNA"/>
</dbReference>
<evidence type="ECO:0000313" key="7">
    <source>
        <dbReference type="EMBL" id="KIC58415.1"/>
    </source>
</evidence>
<evidence type="ECO:0000256" key="2">
    <source>
        <dbReference type="ARBA" id="ARBA00012534"/>
    </source>
</evidence>
<reference evidence="7 8" key="1">
    <citation type="submission" date="2014-12" db="EMBL/GenBank/DDBJ databases">
        <title>Genome sequencing of Brevundimonas nasdae TPW30.</title>
        <authorList>
            <person name="Tan P.W."/>
            <person name="Chan K.-G."/>
        </authorList>
    </citation>
    <scope>NUCLEOTIDE SEQUENCE [LARGE SCALE GENOMIC DNA]</scope>
    <source>
        <strain evidence="7 8">TPW30</strain>
    </source>
</reference>
<dbReference type="AlphaFoldDB" id="A0A0B4D2B6"/>
<evidence type="ECO:0000256" key="1">
    <source>
        <dbReference type="ARBA" id="ARBA00001541"/>
    </source>
</evidence>
<keyword evidence="3" id="KW-0489">Methyltransferase</keyword>
<dbReference type="Pfam" id="PF01739">
    <property type="entry name" value="CheR"/>
    <property type="match status" value="1"/>
</dbReference>
<dbReference type="InterPro" id="IPR029063">
    <property type="entry name" value="SAM-dependent_MTases_sf"/>
</dbReference>
<evidence type="ECO:0000256" key="3">
    <source>
        <dbReference type="ARBA" id="ARBA00022603"/>
    </source>
</evidence>
<gene>
    <name evidence="7" type="ORF">RM53_08365</name>
</gene>